<dbReference type="InParanoid" id="A0A3R7D5S2"/>
<organism evidence="1 2">
    <name type="scientific">Clonorchis sinensis</name>
    <name type="common">Chinese liver fluke</name>
    <dbReference type="NCBI Taxonomy" id="79923"/>
    <lineage>
        <taxon>Eukaryota</taxon>
        <taxon>Metazoa</taxon>
        <taxon>Spiralia</taxon>
        <taxon>Lophotrochozoa</taxon>
        <taxon>Platyhelminthes</taxon>
        <taxon>Trematoda</taxon>
        <taxon>Digenea</taxon>
        <taxon>Opisthorchiida</taxon>
        <taxon>Opisthorchiata</taxon>
        <taxon>Opisthorchiidae</taxon>
        <taxon>Clonorchis</taxon>
    </lineage>
</organism>
<dbReference type="EMBL" id="NIRI02000056">
    <property type="protein sequence ID" value="KAG5445179.1"/>
    <property type="molecule type" value="Genomic_DNA"/>
</dbReference>
<name>A0A3R7D5S2_CLOSI</name>
<sequence length="310" mass="33643">MRPSIRKPGSCVLKATHCPPLDCFHSEQGLVKRALRGGRSPDIWSIDEACHATRSKHEGGIMSGCPSQRRGSREAEVGFELRTFRSASGLLLSRLGHPNSISVLVLPSGGKASMRLFKMVCSWEGSEPKRAIWSAYSMCISERSGSISIPEVSEASREISSSTSITRLKRKGEKGQPCLTPLNAVNSGKSLPYTCTRSQDMVHKLFTRTLPHYLKSAGCRPFGPGALSRFRIDISCWVSVADGELVLMFHSGPPGSPSGCVEKTQPTAQDDDFLLTIRCLMDLRASPQSLVAGVAFLAAIRSADFDDILC</sequence>
<dbReference type="Proteomes" id="UP000286415">
    <property type="component" value="Unassembled WGS sequence"/>
</dbReference>
<comment type="caution">
    <text evidence="1">The sequence shown here is derived from an EMBL/GenBank/DDBJ whole genome shotgun (WGS) entry which is preliminary data.</text>
</comment>
<dbReference type="AlphaFoldDB" id="A0A3R7D5S2"/>
<gene>
    <name evidence="1" type="ORF">CSKR_103353</name>
</gene>
<evidence type="ECO:0000313" key="2">
    <source>
        <dbReference type="Proteomes" id="UP000286415"/>
    </source>
</evidence>
<proteinExistence type="predicted"/>
<keyword evidence="2" id="KW-1185">Reference proteome</keyword>
<reference evidence="1 2" key="2">
    <citation type="journal article" date="2021" name="Genomics">
        <title>High-quality reference genome for Clonorchis sinensis.</title>
        <authorList>
            <person name="Young N.D."/>
            <person name="Stroehlein A.J."/>
            <person name="Kinkar L."/>
            <person name="Wang T."/>
            <person name="Sohn W.M."/>
            <person name="Chang B.C.H."/>
            <person name="Kaur P."/>
            <person name="Weisz D."/>
            <person name="Dudchenko O."/>
            <person name="Aiden E.L."/>
            <person name="Korhonen P.K."/>
            <person name="Gasser R.B."/>
        </authorList>
    </citation>
    <scope>NUCLEOTIDE SEQUENCE [LARGE SCALE GENOMIC DNA]</scope>
    <source>
        <strain evidence="1">Cs-k2</strain>
    </source>
</reference>
<evidence type="ECO:0000313" key="1">
    <source>
        <dbReference type="EMBL" id="KAG5445179.1"/>
    </source>
</evidence>
<reference evidence="1 2" key="1">
    <citation type="journal article" date="2018" name="Biotechnol. Adv.">
        <title>Improved genomic resources and new bioinformatic workflow for the carcinogenic parasite Clonorchis sinensis: Biotechnological implications.</title>
        <authorList>
            <person name="Wang D."/>
            <person name="Korhonen P.K."/>
            <person name="Gasser R.B."/>
            <person name="Young N.D."/>
        </authorList>
    </citation>
    <scope>NUCLEOTIDE SEQUENCE [LARGE SCALE GENOMIC DNA]</scope>
    <source>
        <strain evidence="1">Cs-k2</strain>
    </source>
</reference>
<accession>A0A3R7D5S2</accession>
<protein>
    <submittedName>
        <fullName evidence="1">Uncharacterized protein</fullName>
    </submittedName>
</protein>